<accession>A0AA41V9L6</accession>
<feature type="region of interest" description="Disordered" evidence="1">
    <location>
        <begin position="91"/>
        <end position="115"/>
    </location>
</feature>
<evidence type="ECO:0000256" key="2">
    <source>
        <dbReference type="SAM" id="Phobius"/>
    </source>
</evidence>
<keyword evidence="4" id="KW-1185">Reference proteome</keyword>
<dbReference type="Proteomes" id="UP001177140">
    <property type="component" value="Unassembled WGS sequence"/>
</dbReference>
<dbReference type="EMBL" id="JAJJMA010185006">
    <property type="protein sequence ID" value="MCL7037937.1"/>
    <property type="molecule type" value="Genomic_DNA"/>
</dbReference>
<reference evidence="3" key="1">
    <citation type="submission" date="2022-03" db="EMBL/GenBank/DDBJ databases">
        <title>A functionally conserved STORR gene fusion in Papaver species that diverged 16.8 million years ago.</title>
        <authorList>
            <person name="Catania T."/>
        </authorList>
    </citation>
    <scope>NUCLEOTIDE SEQUENCE</scope>
    <source>
        <strain evidence="3">S-191538</strain>
    </source>
</reference>
<feature type="compositionally biased region" description="Basic and acidic residues" evidence="1">
    <location>
        <begin position="104"/>
        <end position="115"/>
    </location>
</feature>
<proteinExistence type="predicted"/>
<dbReference type="AlphaFoldDB" id="A0AA41V9L6"/>
<keyword evidence="2" id="KW-0472">Membrane</keyword>
<evidence type="ECO:0000313" key="3">
    <source>
        <dbReference type="EMBL" id="MCL7037937.1"/>
    </source>
</evidence>
<keyword evidence="2" id="KW-1133">Transmembrane helix</keyword>
<gene>
    <name evidence="3" type="ORF">MKW94_014356</name>
</gene>
<evidence type="ECO:0000313" key="4">
    <source>
        <dbReference type="Proteomes" id="UP001177140"/>
    </source>
</evidence>
<sequence>IASSLVQQFPELVIDQTKKVQTKAMNDMAGRPFAFASGAKHTFWQRRVYPLLKVDIQTIQRNSSLSSGESLPQILEGTDADIENPVERIERSYTNKEYPPGNSEKAEGDKAKPRKPETVGDKILFGMVIVCFEIHRMIKFFFVFLVFLLRFIWTP</sequence>
<name>A0AA41V9L6_PAPNU</name>
<feature type="non-terminal residue" evidence="3">
    <location>
        <position position="1"/>
    </location>
</feature>
<protein>
    <submittedName>
        <fullName evidence="3">Uncharacterized protein</fullName>
    </submittedName>
</protein>
<keyword evidence="2" id="KW-0812">Transmembrane</keyword>
<comment type="caution">
    <text evidence="3">The sequence shown here is derived from an EMBL/GenBank/DDBJ whole genome shotgun (WGS) entry which is preliminary data.</text>
</comment>
<evidence type="ECO:0000256" key="1">
    <source>
        <dbReference type="SAM" id="MobiDB-lite"/>
    </source>
</evidence>
<organism evidence="3 4">
    <name type="scientific">Papaver nudicaule</name>
    <name type="common">Iceland poppy</name>
    <dbReference type="NCBI Taxonomy" id="74823"/>
    <lineage>
        <taxon>Eukaryota</taxon>
        <taxon>Viridiplantae</taxon>
        <taxon>Streptophyta</taxon>
        <taxon>Embryophyta</taxon>
        <taxon>Tracheophyta</taxon>
        <taxon>Spermatophyta</taxon>
        <taxon>Magnoliopsida</taxon>
        <taxon>Ranunculales</taxon>
        <taxon>Papaveraceae</taxon>
        <taxon>Papaveroideae</taxon>
        <taxon>Papaver</taxon>
    </lineage>
</organism>
<feature type="transmembrane region" description="Helical" evidence="2">
    <location>
        <begin position="123"/>
        <end position="153"/>
    </location>
</feature>
<feature type="non-terminal residue" evidence="3">
    <location>
        <position position="155"/>
    </location>
</feature>